<feature type="region of interest" description="Disordered" evidence="5">
    <location>
        <begin position="1"/>
        <end position="29"/>
    </location>
</feature>
<dbReference type="GO" id="GO:0005634">
    <property type="term" value="C:nucleus"/>
    <property type="evidence" value="ECO:0007669"/>
    <property type="project" value="UniProtKB-SubCell"/>
</dbReference>
<evidence type="ECO:0000259" key="6">
    <source>
        <dbReference type="Pfam" id="PF00447"/>
    </source>
</evidence>
<evidence type="ECO:0000256" key="4">
    <source>
        <dbReference type="ARBA" id="ARBA00023242"/>
    </source>
</evidence>
<dbReference type="AlphaFoldDB" id="A0A6A4M169"/>
<evidence type="ECO:0000313" key="7">
    <source>
        <dbReference type="EMBL" id="KAE9463142.1"/>
    </source>
</evidence>
<dbReference type="OrthoDB" id="60033at2759"/>
<evidence type="ECO:0000256" key="2">
    <source>
        <dbReference type="ARBA" id="ARBA00023016"/>
    </source>
</evidence>
<name>A0A6A4M169_9ERIC</name>
<evidence type="ECO:0000313" key="8">
    <source>
        <dbReference type="Proteomes" id="UP000428333"/>
    </source>
</evidence>
<dbReference type="GO" id="GO:0043565">
    <property type="term" value="F:sequence-specific DNA binding"/>
    <property type="evidence" value="ECO:0007669"/>
    <property type="project" value="InterPro"/>
</dbReference>
<dbReference type="EMBL" id="QEFC01000591">
    <property type="protein sequence ID" value="KAE9463142.1"/>
    <property type="molecule type" value="Genomic_DNA"/>
</dbReference>
<evidence type="ECO:0000256" key="3">
    <source>
        <dbReference type="ARBA" id="ARBA00023125"/>
    </source>
</evidence>
<sequence>MPISFMEQDEYNAMENPGEEEEENEEKEMPKRVTLLLCKLYRMVQNSETNDIISWKRSGNCFVNQDKFKFENVLLLKCFKHRRFDNSATM</sequence>
<dbReference type="InterPro" id="IPR036390">
    <property type="entry name" value="WH_DNA-bd_sf"/>
</dbReference>
<feature type="domain" description="HSF-type DNA-binding" evidence="6">
    <location>
        <begin position="38"/>
        <end position="85"/>
    </location>
</feature>
<dbReference type="SUPFAM" id="SSF46785">
    <property type="entry name" value="Winged helix' DNA-binding domain"/>
    <property type="match status" value="1"/>
</dbReference>
<dbReference type="PANTHER" id="PTHR10015">
    <property type="entry name" value="HEAT SHOCK TRANSCRIPTION FACTOR"/>
    <property type="match status" value="1"/>
</dbReference>
<comment type="caution">
    <text evidence="7">The sequence shown here is derived from an EMBL/GenBank/DDBJ whole genome shotgun (WGS) entry which is preliminary data.</text>
</comment>
<reference evidence="7 8" key="1">
    <citation type="journal article" date="2019" name="Genome Biol. Evol.">
        <title>The Rhododendron genome and chromosomal organization provide insight into shared whole-genome duplications across the heath family (Ericaceae).</title>
        <authorList>
            <person name="Soza V.L."/>
            <person name="Lindsley D."/>
            <person name="Waalkes A."/>
            <person name="Ramage E."/>
            <person name="Patwardhan R.P."/>
            <person name="Burton J.N."/>
            <person name="Adey A."/>
            <person name="Kumar A."/>
            <person name="Qiu R."/>
            <person name="Shendure J."/>
            <person name="Hall B."/>
        </authorList>
    </citation>
    <scope>NUCLEOTIDE SEQUENCE [LARGE SCALE GENOMIC DNA]</scope>
    <source>
        <strain evidence="7">RSF 1966-606</strain>
    </source>
</reference>
<dbReference type="Pfam" id="PF00447">
    <property type="entry name" value="HSF_DNA-bind"/>
    <property type="match status" value="1"/>
</dbReference>
<keyword evidence="8" id="KW-1185">Reference proteome</keyword>
<keyword evidence="2" id="KW-0346">Stress response</keyword>
<proteinExistence type="predicted"/>
<organism evidence="7 8">
    <name type="scientific">Rhododendron williamsianum</name>
    <dbReference type="NCBI Taxonomy" id="262921"/>
    <lineage>
        <taxon>Eukaryota</taxon>
        <taxon>Viridiplantae</taxon>
        <taxon>Streptophyta</taxon>
        <taxon>Embryophyta</taxon>
        <taxon>Tracheophyta</taxon>
        <taxon>Spermatophyta</taxon>
        <taxon>Magnoliopsida</taxon>
        <taxon>eudicotyledons</taxon>
        <taxon>Gunneridae</taxon>
        <taxon>Pentapetalae</taxon>
        <taxon>asterids</taxon>
        <taxon>Ericales</taxon>
        <taxon>Ericaceae</taxon>
        <taxon>Ericoideae</taxon>
        <taxon>Rhodoreae</taxon>
        <taxon>Rhododendron</taxon>
    </lineage>
</organism>
<feature type="compositionally biased region" description="Acidic residues" evidence="5">
    <location>
        <begin position="7"/>
        <end position="26"/>
    </location>
</feature>
<evidence type="ECO:0000256" key="5">
    <source>
        <dbReference type="SAM" id="MobiDB-lite"/>
    </source>
</evidence>
<comment type="subcellular location">
    <subcellularLocation>
        <location evidence="1">Nucleus</location>
    </subcellularLocation>
</comment>
<dbReference type="InterPro" id="IPR036388">
    <property type="entry name" value="WH-like_DNA-bd_sf"/>
</dbReference>
<keyword evidence="4" id="KW-0539">Nucleus</keyword>
<keyword evidence="3" id="KW-0238">DNA-binding</keyword>
<dbReference type="InterPro" id="IPR000232">
    <property type="entry name" value="HSF_DNA-bd"/>
</dbReference>
<dbReference type="PANTHER" id="PTHR10015:SF206">
    <property type="entry name" value="HSF-TYPE DNA-BINDING DOMAIN-CONTAINING PROTEIN"/>
    <property type="match status" value="1"/>
</dbReference>
<evidence type="ECO:0000256" key="1">
    <source>
        <dbReference type="ARBA" id="ARBA00004123"/>
    </source>
</evidence>
<protein>
    <recommendedName>
        <fullName evidence="6">HSF-type DNA-binding domain-containing protein</fullName>
    </recommendedName>
</protein>
<dbReference type="Gene3D" id="1.10.10.10">
    <property type="entry name" value="Winged helix-like DNA-binding domain superfamily/Winged helix DNA-binding domain"/>
    <property type="match status" value="1"/>
</dbReference>
<gene>
    <name evidence="7" type="ORF">C3L33_04955</name>
</gene>
<feature type="non-terminal residue" evidence="7">
    <location>
        <position position="1"/>
    </location>
</feature>
<dbReference type="GO" id="GO:0003700">
    <property type="term" value="F:DNA-binding transcription factor activity"/>
    <property type="evidence" value="ECO:0007669"/>
    <property type="project" value="InterPro"/>
</dbReference>
<dbReference type="Proteomes" id="UP000428333">
    <property type="component" value="Linkage Group LG03"/>
</dbReference>
<accession>A0A6A4M169</accession>